<dbReference type="Proteomes" id="UP000186601">
    <property type="component" value="Unassembled WGS sequence"/>
</dbReference>
<name>A0A2R6NQE4_9APHY</name>
<proteinExistence type="predicted"/>
<dbReference type="SUPFAM" id="SSF51556">
    <property type="entry name" value="Metallo-dependent hydrolases"/>
    <property type="match status" value="1"/>
</dbReference>
<sequence length="262" mass="28738">MRAHVEVDTTVKMACLDVGLKLKEHFSAISDVQLSGLSSKHSARVMSLMNESSPVFAQDPLFNGGSDVPGQNYELLALAAARPGVEAVGSAPYAEHSVEAAKKNVLLLFQLAEKYSLHLDFHLDYNLDPSSEPLIWFVLDHMRDRIRLGAWRRIQHVCIGHATRLTLWTDDEWTRFSKAVHDDGLPVSLVGLPQSDIYMMGRNVPYPGPPRGTLNPVRLAKEHSLTVALAVNNIGNAFTPQGSPDPLALCPLGIALFQVGTR</sequence>
<reference evidence="1 2" key="1">
    <citation type="submission" date="2018-02" db="EMBL/GenBank/DDBJ databases">
        <title>Genome sequence of the basidiomycete white-rot fungus Phlebia centrifuga.</title>
        <authorList>
            <person name="Granchi Z."/>
            <person name="Peng M."/>
            <person name="de Vries R.P."/>
            <person name="Hilden K."/>
            <person name="Makela M.R."/>
            <person name="Grigoriev I."/>
            <person name="Riley R."/>
        </authorList>
    </citation>
    <scope>NUCLEOTIDE SEQUENCE [LARGE SCALE GENOMIC DNA]</scope>
    <source>
        <strain evidence="1 2">FBCC195</strain>
    </source>
</reference>
<protein>
    <submittedName>
        <fullName evidence="1">Uncharacterized protein</fullName>
    </submittedName>
</protein>
<gene>
    <name evidence="1" type="ORF">PHLCEN_2v9504</name>
</gene>
<evidence type="ECO:0000313" key="1">
    <source>
        <dbReference type="EMBL" id="PSR74790.1"/>
    </source>
</evidence>
<dbReference type="AlphaFoldDB" id="A0A2R6NQE4"/>
<dbReference type="PANTHER" id="PTHR32027:SF0">
    <property type="entry name" value="CYTOSINE DEAMINASE"/>
    <property type="match status" value="1"/>
</dbReference>
<feature type="non-terminal residue" evidence="1">
    <location>
        <position position="262"/>
    </location>
</feature>
<comment type="caution">
    <text evidence="1">The sequence shown here is derived from an EMBL/GenBank/DDBJ whole genome shotgun (WGS) entry which is preliminary data.</text>
</comment>
<dbReference type="InterPro" id="IPR052349">
    <property type="entry name" value="Metallo-hydrolase_Enzymes"/>
</dbReference>
<dbReference type="Gene3D" id="3.20.20.140">
    <property type="entry name" value="Metal-dependent hydrolases"/>
    <property type="match status" value="1"/>
</dbReference>
<keyword evidence="2" id="KW-1185">Reference proteome</keyword>
<dbReference type="STRING" id="98765.A0A2R6NQE4"/>
<organism evidence="1 2">
    <name type="scientific">Hermanssonia centrifuga</name>
    <dbReference type="NCBI Taxonomy" id="98765"/>
    <lineage>
        <taxon>Eukaryota</taxon>
        <taxon>Fungi</taxon>
        <taxon>Dikarya</taxon>
        <taxon>Basidiomycota</taxon>
        <taxon>Agaricomycotina</taxon>
        <taxon>Agaricomycetes</taxon>
        <taxon>Polyporales</taxon>
        <taxon>Meruliaceae</taxon>
        <taxon>Hermanssonia</taxon>
    </lineage>
</organism>
<dbReference type="GO" id="GO:0016814">
    <property type="term" value="F:hydrolase activity, acting on carbon-nitrogen (but not peptide) bonds, in cyclic amidines"/>
    <property type="evidence" value="ECO:0007669"/>
    <property type="project" value="TreeGrafter"/>
</dbReference>
<accession>A0A2R6NQE4</accession>
<evidence type="ECO:0000313" key="2">
    <source>
        <dbReference type="Proteomes" id="UP000186601"/>
    </source>
</evidence>
<dbReference type="PANTHER" id="PTHR32027">
    <property type="entry name" value="CYTOSINE DEAMINASE"/>
    <property type="match status" value="1"/>
</dbReference>
<dbReference type="OrthoDB" id="10266980at2759"/>
<dbReference type="EMBL" id="MLYV02000956">
    <property type="protein sequence ID" value="PSR74790.1"/>
    <property type="molecule type" value="Genomic_DNA"/>
</dbReference>
<dbReference type="InterPro" id="IPR032466">
    <property type="entry name" value="Metal_Hydrolase"/>
</dbReference>